<keyword evidence="3" id="KW-1185">Reference proteome</keyword>
<dbReference type="RefSeq" id="WP_043911050.1">
    <property type="nucleotide sequence ID" value="NZ_JXZB01000002.1"/>
</dbReference>
<evidence type="ECO:0000256" key="1">
    <source>
        <dbReference type="SAM" id="MobiDB-lite"/>
    </source>
</evidence>
<proteinExistence type="predicted"/>
<name>A0A0D0PR66_KITGR</name>
<reference evidence="2 3" key="1">
    <citation type="submission" date="2015-02" db="EMBL/GenBank/DDBJ databases">
        <title>Draft genome sequence of Kitasatospora griseola MF730-N6, a bafilomycin, terpentecin and satosporin producer.</title>
        <authorList>
            <person name="Arens J.C."/>
            <person name="Haltli B."/>
            <person name="Kerr R.G."/>
        </authorList>
    </citation>
    <scope>NUCLEOTIDE SEQUENCE [LARGE SCALE GENOMIC DNA]</scope>
    <source>
        <strain evidence="2 3">MF730-N6</strain>
    </source>
</reference>
<feature type="region of interest" description="Disordered" evidence="1">
    <location>
        <begin position="69"/>
        <end position="108"/>
    </location>
</feature>
<dbReference type="AlphaFoldDB" id="A0A0D0PR66"/>
<dbReference type="PATRIC" id="fig|2064.6.peg.2878"/>
<dbReference type="Proteomes" id="UP000032066">
    <property type="component" value="Unassembled WGS sequence"/>
</dbReference>
<feature type="compositionally biased region" description="Basic residues" evidence="1">
    <location>
        <begin position="99"/>
        <end position="108"/>
    </location>
</feature>
<protein>
    <submittedName>
        <fullName evidence="2">Uncharacterized protein</fullName>
    </submittedName>
</protein>
<dbReference type="EMBL" id="JXZB01000002">
    <property type="protein sequence ID" value="KIQ65044.1"/>
    <property type="molecule type" value="Genomic_DNA"/>
</dbReference>
<accession>A0A0D0PR66</accession>
<sequence length="108" mass="11473">MVGDDGAAAEGVDETDDDCDASAHYVAMQLNSVGEEGFLPDGIRAPARSKITRDLDTRRPAVPSARLWASIPARQGSRSTRRRAQAEAVGSRNSAPGALRRRGSTHSL</sequence>
<evidence type="ECO:0000313" key="2">
    <source>
        <dbReference type="EMBL" id="KIQ65044.1"/>
    </source>
</evidence>
<comment type="caution">
    <text evidence="2">The sequence shown here is derived from an EMBL/GenBank/DDBJ whole genome shotgun (WGS) entry which is preliminary data.</text>
</comment>
<organism evidence="2 3">
    <name type="scientific">Kitasatospora griseola</name>
    <name type="common">Streptomyces griseolosporeus</name>
    <dbReference type="NCBI Taxonomy" id="2064"/>
    <lineage>
        <taxon>Bacteria</taxon>
        <taxon>Bacillati</taxon>
        <taxon>Actinomycetota</taxon>
        <taxon>Actinomycetes</taxon>
        <taxon>Kitasatosporales</taxon>
        <taxon>Streptomycetaceae</taxon>
        <taxon>Kitasatospora</taxon>
    </lineage>
</organism>
<evidence type="ECO:0000313" key="3">
    <source>
        <dbReference type="Proteomes" id="UP000032066"/>
    </source>
</evidence>
<gene>
    <name evidence="2" type="ORF">TR51_13390</name>
</gene>